<dbReference type="Gene3D" id="3.40.190.10">
    <property type="entry name" value="Periplasmic binding protein-like II"/>
    <property type="match status" value="1"/>
</dbReference>
<gene>
    <name evidence="2" type="ORF">HK414_17705</name>
</gene>
<evidence type="ECO:0000256" key="1">
    <source>
        <dbReference type="ARBA" id="ARBA00006987"/>
    </source>
</evidence>
<reference evidence="2 3" key="1">
    <citation type="submission" date="2020-05" db="EMBL/GenBank/DDBJ databases">
        <title>Ramlibacter rhizophilus sp. nov., isolated from rhizosphere soil of national flower Mugunghwa from South Korea.</title>
        <authorList>
            <person name="Zheng-Fei Y."/>
            <person name="Huan T."/>
        </authorList>
    </citation>
    <scope>NUCLEOTIDE SEQUENCE [LARGE SCALE GENOMIC DNA]</scope>
    <source>
        <strain evidence="2 3">H242</strain>
    </source>
</reference>
<dbReference type="Pfam" id="PF03401">
    <property type="entry name" value="TctC"/>
    <property type="match status" value="1"/>
</dbReference>
<accession>A0ABX6P6S4</accession>
<dbReference type="PIRSF" id="PIRSF017082">
    <property type="entry name" value="YflP"/>
    <property type="match status" value="1"/>
</dbReference>
<organism evidence="2 3">
    <name type="scientific">Ramlibacter terrae</name>
    <dbReference type="NCBI Taxonomy" id="2732511"/>
    <lineage>
        <taxon>Bacteria</taxon>
        <taxon>Pseudomonadati</taxon>
        <taxon>Pseudomonadota</taxon>
        <taxon>Betaproteobacteria</taxon>
        <taxon>Burkholderiales</taxon>
        <taxon>Comamonadaceae</taxon>
        <taxon>Ramlibacter</taxon>
    </lineage>
</organism>
<evidence type="ECO:0000313" key="3">
    <source>
        <dbReference type="Proteomes" id="UP000500826"/>
    </source>
</evidence>
<dbReference type="EMBL" id="CP053418">
    <property type="protein sequence ID" value="QJW84801.1"/>
    <property type="molecule type" value="Genomic_DNA"/>
</dbReference>
<comment type="similarity">
    <text evidence="1">Belongs to the UPF0065 (bug) family.</text>
</comment>
<dbReference type="Gene3D" id="3.40.190.150">
    <property type="entry name" value="Bordetella uptake gene, domain 1"/>
    <property type="match status" value="1"/>
</dbReference>
<dbReference type="InterPro" id="IPR042100">
    <property type="entry name" value="Bug_dom1"/>
</dbReference>
<keyword evidence="3" id="KW-1185">Reference proteome</keyword>
<dbReference type="PANTHER" id="PTHR42928:SF5">
    <property type="entry name" value="BLR1237 PROTEIN"/>
    <property type="match status" value="1"/>
</dbReference>
<dbReference type="PANTHER" id="PTHR42928">
    <property type="entry name" value="TRICARBOXYLATE-BINDING PROTEIN"/>
    <property type="match status" value="1"/>
</dbReference>
<proteinExistence type="inferred from homology"/>
<protein>
    <submittedName>
        <fullName evidence="2">Twin-arginine translocation pathway signal protein</fullName>
    </submittedName>
</protein>
<dbReference type="Proteomes" id="UP000500826">
    <property type="component" value="Chromosome"/>
</dbReference>
<dbReference type="InterPro" id="IPR005064">
    <property type="entry name" value="BUG"/>
</dbReference>
<sequence>MPRTASGALQRRTFLRATLPLFTAACGVQVPAQAQPRLKLATITTGFAPGGSSDVIARMLAEHLRGRHAESVIVEPKVGAGGRLAVEHVKNSGGDGTSLLVSPSGMMVLFPHIYKNLRYDPQVDVTPSRRWPSSLSSPAISSMVPASVRTLPEFIAWCKAHPKDASFGSPGAGTSAHFSGIMLGRRAGMEYAHVAYRGMNPLVQDLLGGQIASGVLTPVEALPVLPAGKLRLIASTGTARSRFTPDVPTYTELGYPDIVIEESFSLYGPASMAPELANQLAATTHQMLAQPETQAKFAPSGLEVAPATPAQFKANLKALYDRWGGIVRSSGFTPTD</sequence>
<name>A0ABX6P6S4_9BURK</name>
<evidence type="ECO:0000313" key="2">
    <source>
        <dbReference type="EMBL" id="QJW84801.1"/>
    </source>
</evidence>